<protein>
    <recommendedName>
        <fullName evidence="4">rRNA-processing protein FYV7</fullName>
    </recommendedName>
</protein>
<reference evidence="2 3" key="1">
    <citation type="submission" date="2023-11" db="EMBL/GenBank/DDBJ databases">
        <title>An acidophilic fungus is an integral part of prey digestion in a carnivorous sundew plant.</title>
        <authorList>
            <person name="Tsai I.J."/>
        </authorList>
    </citation>
    <scope>NUCLEOTIDE SEQUENCE [LARGE SCALE GENOMIC DNA]</scope>
    <source>
        <strain evidence="2">169a</strain>
    </source>
</reference>
<accession>A0AAQ3LZN6</accession>
<evidence type="ECO:0008006" key="4">
    <source>
        <dbReference type="Google" id="ProtNLM"/>
    </source>
</evidence>
<proteinExistence type="predicted"/>
<dbReference type="Proteomes" id="UP001303373">
    <property type="component" value="Chromosome 2"/>
</dbReference>
<dbReference type="EMBL" id="CP138581">
    <property type="protein sequence ID" value="WPG98748.1"/>
    <property type="molecule type" value="Genomic_DNA"/>
</dbReference>
<feature type="compositionally biased region" description="Basic and acidic residues" evidence="1">
    <location>
        <begin position="60"/>
        <end position="70"/>
    </location>
</feature>
<dbReference type="PANTHER" id="PTHR41805:SF1">
    <property type="entry name" value="RRNA-PROCESSING PROTEIN FYV7"/>
    <property type="match status" value="1"/>
</dbReference>
<evidence type="ECO:0000313" key="2">
    <source>
        <dbReference type="EMBL" id="WPG98748.1"/>
    </source>
</evidence>
<keyword evidence="3" id="KW-1185">Reference proteome</keyword>
<organism evidence="2 3">
    <name type="scientific">Acrodontium crateriforme</name>
    <dbReference type="NCBI Taxonomy" id="150365"/>
    <lineage>
        <taxon>Eukaryota</taxon>
        <taxon>Fungi</taxon>
        <taxon>Dikarya</taxon>
        <taxon>Ascomycota</taxon>
        <taxon>Pezizomycotina</taxon>
        <taxon>Dothideomycetes</taxon>
        <taxon>Dothideomycetidae</taxon>
        <taxon>Mycosphaerellales</taxon>
        <taxon>Teratosphaeriaceae</taxon>
        <taxon>Acrodontium</taxon>
    </lineage>
</organism>
<feature type="compositionally biased region" description="Basic and acidic residues" evidence="1">
    <location>
        <begin position="41"/>
        <end position="51"/>
    </location>
</feature>
<name>A0AAQ3LZN6_9PEZI</name>
<feature type="compositionally biased region" description="Basic and acidic residues" evidence="1">
    <location>
        <begin position="124"/>
        <end position="135"/>
    </location>
</feature>
<gene>
    <name evidence="2" type="ORF">R9X50_00154200</name>
</gene>
<feature type="compositionally biased region" description="Acidic residues" evidence="1">
    <location>
        <begin position="88"/>
        <end position="105"/>
    </location>
</feature>
<feature type="compositionally biased region" description="Basic and acidic residues" evidence="1">
    <location>
        <begin position="147"/>
        <end position="186"/>
    </location>
</feature>
<evidence type="ECO:0000256" key="1">
    <source>
        <dbReference type="SAM" id="MobiDB-lite"/>
    </source>
</evidence>
<dbReference type="PANTHER" id="PTHR41805">
    <property type="entry name" value="EXPRESSED PROTEIN"/>
    <property type="match status" value="1"/>
</dbReference>
<evidence type="ECO:0000313" key="3">
    <source>
        <dbReference type="Proteomes" id="UP001303373"/>
    </source>
</evidence>
<dbReference type="AlphaFoldDB" id="A0AAQ3LZN6"/>
<sequence length="219" mass="25104">MAEKRKRPEAGASTSPQKKRKGFQVGPANLPDGTYKRKTQKIKESLIERANIKKNYAKLRKLDTISKDAEGIPEPASLAADKKRQEDEANSEDNQDPNDKDDAEPENTGPHPDRQNLIDDELEAPAKPDPTDRPQRERKRRPKAVPFKREYDAAQQRKAEAEERRKAREEAEKQREEKRAEREKFRSAMAKARRGGPNGQRKLGRESTVLLERVKKMMG</sequence>
<feature type="region of interest" description="Disordered" evidence="1">
    <location>
        <begin position="1"/>
        <end position="219"/>
    </location>
</feature>